<evidence type="ECO:0000256" key="1">
    <source>
        <dbReference type="PROSITE-ProRule" id="PRU00047"/>
    </source>
</evidence>
<keyword evidence="1" id="KW-0479">Metal-binding</keyword>
<dbReference type="SUPFAM" id="SSF57756">
    <property type="entry name" value="Retrovirus zinc finger-like domains"/>
    <property type="match status" value="1"/>
</dbReference>
<accession>A0A9J5WCP9</accession>
<dbReference type="GO" id="GO:0003676">
    <property type="term" value="F:nucleic acid binding"/>
    <property type="evidence" value="ECO:0007669"/>
    <property type="project" value="InterPro"/>
</dbReference>
<dbReference type="InterPro" id="IPR043128">
    <property type="entry name" value="Rev_trsase/Diguanyl_cyclase"/>
</dbReference>
<dbReference type="EMBL" id="JACXVP010000012">
    <property type="protein sequence ID" value="KAG5573095.1"/>
    <property type="molecule type" value="Genomic_DNA"/>
</dbReference>
<evidence type="ECO:0000313" key="5">
    <source>
        <dbReference type="Proteomes" id="UP000824120"/>
    </source>
</evidence>
<feature type="domain" description="CCHC-type" evidence="3">
    <location>
        <begin position="545"/>
        <end position="558"/>
    </location>
</feature>
<protein>
    <recommendedName>
        <fullName evidence="3">CCHC-type domain-containing protein</fullName>
    </recommendedName>
</protein>
<dbReference type="InterPro" id="IPR028919">
    <property type="entry name" value="Viral_movement"/>
</dbReference>
<evidence type="ECO:0000313" key="4">
    <source>
        <dbReference type="EMBL" id="KAG5573095.1"/>
    </source>
</evidence>
<keyword evidence="1" id="KW-0862">Zinc</keyword>
<dbReference type="Gene3D" id="3.30.70.270">
    <property type="match status" value="1"/>
</dbReference>
<dbReference type="PROSITE" id="PS50158">
    <property type="entry name" value="ZF_CCHC"/>
    <property type="match status" value="1"/>
</dbReference>
<keyword evidence="5" id="KW-1185">Reference proteome</keyword>
<keyword evidence="1" id="KW-0863">Zinc-finger</keyword>
<dbReference type="InterPro" id="IPR001878">
    <property type="entry name" value="Znf_CCHC"/>
</dbReference>
<dbReference type="Gene3D" id="4.10.60.10">
    <property type="entry name" value="Zinc finger, CCHC-type"/>
    <property type="match status" value="1"/>
</dbReference>
<dbReference type="InterPro" id="IPR036875">
    <property type="entry name" value="Znf_CCHC_sf"/>
</dbReference>
<dbReference type="OrthoDB" id="1300460at2759"/>
<dbReference type="AlphaFoldDB" id="A0A9J5WCP9"/>
<dbReference type="Pfam" id="PF01107">
    <property type="entry name" value="MP"/>
    <property type="match status" value="1"/>
</dbReference>
<dbReference type="PANTHER" id="PTHR33054:SF13">
    <property type="entry name" value="CCHC-TYPE DOMAIN-CONTAINING PROTEIN"/>
    <property type="match status" value="1"/>
</dbReference>
<feature type="region of interest" description="Disordered" evidence="2">
    <location>
        <begin position="487"/>
        <end position="538"/>
    </location>
</feature>
<feature type="compositionally biased region" description="Low complexity" evidence="2">
    <location>
        <begin position="586"/>
        <end position="602"/>
    </location>
</feature>
<feature type="compositionally biased region" description="Basic and acidic residues" evidence="2">
    <location>
        <begin position="487"/>
        <end position="496"/>
    </location>
</feature>
<reference evidence="4 5" key="1">
    <citation type="submission" date="2020-09" db="EMBL/GenBank/DDBJ databases">
        <title>De no assembly of potato wild relative species, Solanum commersonii.</title>
        <authorList>
            <person name="Cho K."/>
        </authorList>
    </citation>
    <scope>NUCLEOTIDE SEQUENCE [LARGE SCALE GENOMIC DNA]</scope>
    <source>
        <strain evidence="4">LZ3.2</strain>
        <tissue evidence="4">Leaf</tissue>
    </source>
</reference>
<dbReference type="SUPFAM" id="SSF56672">
    <property type="entry name" value="DNA/RNA polymerases"/>
    <property type="match status" value="1"/>
</dbReference>
<sequence length="892" mass="104088">MGTFEKLGLKQLVKTTEETITIDSDNQTFRLLSENDLAPYRNIYRFIGLVQVAFKPLTLRGLPESFIAALRDGRNHNWKKSLIGTIQTSLAYGPVYFNAYPNLHISLQDENSLSSLMLNVKLHGYDYMPEVVCICYRIYYKLLHTLNPMFKVIDFKNETILIETNFDKSKVVTRRPIKWEEIDFPQEWVPSIASTSQIRENYNIKIDNDNIVRPVPRPSSDLDITESEINFPNVDKIISLLPTKVKGKEKVAHSSLQPPLEIDNFKLKDYLDLENFLEKKFKGGGVQPINTENFLQGESKRYARKSVQRMYYYPRPTPHDVLLEEHEHIITNSYNGKEIYEWNIDGYTDRQFIQLSIGRWSVNSETIRTLLQNLRCKTLTSFRYYKDVFLCKVMELPECNSTHWKSKFIDGLPTLFAERVRKAIRGENHNINYDECTYGKLISACVQEGLALCNEITLNQKIKRHRLNERNQLREFCKQFAFDIPKQKSKEKESTPKKKKSSKKDYEKWKKKRIEKKLRRAEEGKGDSSKRKKKYRQNYNKSDTCHKCGRFGHYAKDCQVKEKIKSLDIGDDIKDSLYKIMLNSYSEKSGSESSSNEGSSTSEDLKALQQEDYITSEDECSPYQQGMACEKEDDEDDLYKIYAQFKELSLNVIDNDKELELLQNIKDPEIRAQIIDKISNNSPSKVTDHIPEEIPTKEGSNTMAEVKNLLLERRKMISSPTTIDLKEEVNILKEDILRLKVNNVVIEVRLDAIQTRQDLENVSEDHLNAFWNRKKHVVNLPYEDDFDENNIPTKARPCQMNSEYLELCKKEISSLLQKGLIKQSKSPWSCTTFYVNKHADQERGAPRLVINYKPLNKALRWIRYPIPNKKDLVDRVYDAIIFPKFDLKSGYC</sequence>
<comment type="caution">
    <text evidence="4">The sequence shown here is derived from an EMBL/GenBank/DDBJ whole genome shotgun (WGS) entry which is preliminary data.</text>
</comment>
<feature type="region of interest" description="Disordered" evidence="2">
    <location>
        <begin position="586"/>
        <end position="605"/>
    </location>
</feature>
<gene>
    <name evidence="4" type="ORF">H5410_062861</name>
</gene>
<dbReference type="Pfam" id="PF00098">
    <property type="entry name" value="zf-CCHC"/>
    <property type="match status" value="1"/>
</dbReference>
<dbReference type="Gene3D" id="3.10.10.10">
    <property type="entry name" value="HIV Type 1 Reverse Transcriptase, subunit A, domain 1"/>
    <property type="match status" value="1"/>
</dbReference>
<organism evidence="4 5">
    <name type="scientific">Solanum commersonii</name>
    <name type="common">Commerson's wild potato</name>
    <name type="synonym">Commerson's nightshade</name>
    <dbReference type="NCBI Taxonomy" id="4109"/>
    <lineage>
        <taxon>Eukaryota</taxon>
        <taxon>Viridiplantae</taxon>
        <taxon>Streptophyta</taxon>
        <taxon>Embryophyta</taxon>
        <taxon>Tracheophyta</taxon>
        <taxon>Spermatophyta</taxon>
        <taxon>Magnoliopsida</taxon>
        <taxon>eudicotyledons</taxon>
        <taxon>Gunneridae</taxon>
        <taxon>Pentapetalae</taxon>
        <taxon>asterids</taxon>
        <taxon>lamiids</taxon>
        <taxon>Solanales</taxon>
        <taxon>Solanaceae</taxon>
        <taxon>Solanoideae</taxon>
        <taxon>Solaneae</taxon>
        <taxon>Solanum</taxon>
    </lineage>
</organism>
<dbReference type="Proteomes" id="UP000824120">
    <property type="component" value="Chromosome 12"/>
</dbReference>
<dbReference type="PANTHER" id="PTHR33054">
    <property type="entry name" value="CCHC-TYPE DOMAIN-CONTAINING PROTEIN"/>
    <property type="match status" value="1"/>
</dbReference>
<feature type="compositionally biased region" description="Basic and acidic residues" evidence="2">
    <location>
        <begin position="520"/>
        <end position="529"/>
    </location>
</feature>
<dbReference type="GO" id="GO:0008270">
    <property type="term" value="F:zinc ion binding"/>
    <property type="evidence" value="ECO:0007669"/>
    <property type="project" value="UniProtKB-KW"/>
</dbReference>
<name>A0A9J5WCP9_SOLCO</name>
<feature type="compositionally biased region" description="Basic residues" evidence="2">
    <location>
        <begin position="509"/>
        <end position="519"/>
    </location>
</feature>
<evidence type="ECO:0000259" key="3">
    <source>
        <dbReference type="PROSITE" id="PS50158"/>
    </source>
</evidence>
<dbReference type="Pfam" id="PF22909">
    <property type="entry name" value="Caulimovir_coat_dom"/>
    <property type="match status" value="1"/>
</dbReference>
<proteinExistence type="predicted"/>
<dbReference type="SMART" id="SM00343">
    <property type="entry name" value="ZnF_C2HC"/>
    <property type="match status" value="1"/>
</dbReference>
<evidence type="ECO:0000256" key="2">
    <source>
        <dbReference type="SAM" id="MobiDB-lite"/>
    </source>
</evidence>
<dbReference type="InterPro" id="IPR043502">
    <property type="entry name" value="DNA/RNA_pol_sf"/>
</dbReference>